<comment type="caution">
    <text evidence="2">The sequence shown here is derived from an EMBL/GenBank/DDBJ whole genome shotgun (WGS) entry which is preliminary data.</text>
</comment>
<name>A0A553QZG2_9TELE</name>
<dbReference type="InterPro" id="IPR050361">
    <property type="entry name" value="MPP/UQCRC_Complex"/>
</dbReference>
<evidence type="ECO:0000313" key="3">
    <source>
        <dbReference type="Proteomes" id="UP000316079"/>
    </source>
</evidence>
<dbReference type="InterPro" id="IPR011249">
    <property type="entry name" value="Metalloenz_LuxS/M16"/>
</dbReference>
<dbReference type="GO" id="GO:0005739">
    <property type="term" value="C:mitochondrion"/>
    <property type="evidence" value="ECO:0007669"/>
    <property type="project" value="TreeGrafter"/>
</dbReference>
<keyword evidence="3" id="KW-1185">Reference proteome</keyword>
<dbReference type="PANTHER" id="PTHR11851">
    <property type="entry name" value="METALLOPROTEASE"/>
    <property type="match status" value="1"/>
</dbReference>
<gene>
    <name evidence="2" type="ORF">DNTS_016027</name>
</gene>
<dbReference type="STRING" id="623744.A0A553QZG2"/>
<dbReference type="AlphaFoldDB" id="A0A553QZG2"/>
<dbReference type="GO" id="GO:0046872">
    <property type="term" value="F:metal ion binding"/>
    <property type="evidence" value="ECO:0007669"/>
    <property type="project" value="InterPro"/>
</dbReference>
<organism evidence="2 3">
    <name type="scientific">Danionella cerebrum</name>
    <dbReference type="NCBI Taxonomy" id="2873325"/>
    <lineage>
        <taxon>Eukaryota</taxon>
        <taxon>Metazoa</taxon>
        <taxon>Chordata</taxon>
        <taxon>Craniata</taxon>
        <taxon>Vertebrata</taxon>
        <taxon>Euteleostomi</taxon>
        <taxon>Actinopterygii</taxon>
        <taxon>Neopterygii</taxon>
        <taxon>Teleostei</taxon>
        <taxon>Ostariophysi</taxon>
        <taxon>Cypriniformes</taxon>
        <taxon>Danionidae</taxon>
        <taxon>Danioninae</taxon>
        <taxon>Danionella</taxon>
    </lineage>
</organism>
<dbReference type="FunFam" id="3.30.830.10:FF:000039">
    <property type="entry name" value="Ubiquinol-cytochrome c reductase core subunit 2"/>
    <property type="match status" value="1"/>
</dbReference>
<dbReference type="Pfam" id="PF05193">
    <property type="entry name" value="Peptidase_M16_C"/>
    <property type="match status" value="1"/>
</dbReference>
<accession>A0A553QZG2</accession>
<dbReference type="Proteomes" id="UP000316079">
    <property type="component" value="Unassembled WGS sequence"/>
</dbReference>
<dbReference type="Gene3D" id="3.30.830.10">
    <property type="entry name" value="Metalloenzyme, LuxS/M16 peptidase-like"/>
    <property type="match status" value="2"/>
</dbReference>
<protein>
    <recommendedName>
        <fullName evidence="1">Peptidase M16 C-terminal domain-containing protein</fullName>
    </recommendedName>
</protein>
<dbReference type="OrthoDB" id="6369905at2759"/>
<proteinExistence type="predicted"/>
<evidence type="ECO:0000313" key="2">
    <source>
        <dbReference type="EMBL" id="TRY95354.1"/>
    </source>
</evidence>
<reference evidence="2 3" key="1">
    <citation type="journal article" date="2019" name="Sci. Data">
        <title>Hybrid genome assembly and annotation of Danionella translucida.</title>
        <authorList>
            <person name="Kadobianskyi M."/>
            <person name="Schulze L."/>
            <person name="Schuelke M."/>
            <person name="Judkewitz B."/>
        </authorList>
    </citation>
    <scope>NUCLEOTIDE SEQUENCE [LARGE SCALE GENOMIC DNA]</scope>
    <source>
        <strain evidence="2 3">Bolton</strain>
    </source>
</reference>
<dbReference type="InterPro" id="IPR007863">
    <property type="entry name" value="Peptidase_M16_C"/>
</dbReference>
<dbReference type="EMBL" id="SRMA01025380">
    <property type="protein sequence ID" value="TRY95354.1"/>
    <property type="molecule type" value="Genomic_DNA"/>
</dbReference>
<feature type="domain" description="Peptidase M16 C-terminal" evidence="1">
    <location>
        <begin position="27"/>
        <end position="206"/>
    </location>
</feature>
<dbReference type="SUPFAM" id="SSF63411">
    <property type="entry name" value="LuxS/MPP-like metallohydrolase"/>
    <property type="match status" value="2"/>
</dbReference>
<dbReference type="PANTHER" id="PTHR11851:SF226">
    <property type="entry name" value="CYTOCHROME B-C1 COMPLEX SUBUNIT 2, MITOCHONDRIAL"/>
    <property type="match status" value="1"/>
</dbReference>
<evidence type="ECO:0000259" key="1">
    <source>
        <dbReference type="Pfam" id="PF05193"/>
    </source>
</evidence>
<feature type="non-terminal residue" evidence="2">
    <location>
        <position position="1"/>
    </location>
</feature>
<sequence length="281" mass="29664">VLELLHAAAYKNALSNSLYCPDYNIGKITPDQMHSFVQSNFTSERMVLVGLGVDHDSVKQIGQQFLNIRSGKGGVCPKAVYHGGELRHQTGSGLTHTMVAIEGPSITSADVTAFGVLQHVLGVGQRVKRASGNGSRLSHAIGKVTALPFDVSAFNVNYTDSGLFGIYTIAQANAAKDVVKAAVDQVADVAIGNLSEADLSKAKNQLLADYLMSLESSDGLADSVLTQVISEETYSSPEVVSQKINAVSSEDVVTAANKFMSGKKTLVSSGDMVNAPFLDDL</sequence>